<keyword evidence="3 7" id="KW-0653">Protein transport</keyword>
<sequence>MSTISPSALASLDEQSRNEIKEFLETENQKSRVQSQIHFYNNLCFGKCFADKPITSGHLDAAEESCLRNCVNRYLDLNVKVVGALQGQ</sequence>
<keyword evidence="10" id="KW-1185">Reference proteome</keyword>
<keyword evidence="7" id="KW-0813">Transport</keyword>
<dbReference type="OrthoDB" id="344165at2759"/>
<accession>A0A642UMX3</accession>
<evidence type="ECO:0000256" key="1">
    <source>
        <dbReference type="ARBA" id="ARBA00006720"/>
    </source>
</evidence>
<keyword evidence="7" id="KW-0143">Chaperone</keyword>
<comment type="caution">
    <text evidence="9">The sequence shown here is derived from an EMBL/GenBank/DDBJ whole genome shotgun (WGS) entry which is preliminary data.</text>
</comment>
<dbReference type="VEuPathDB" id="FungiDB:DIURU_003040"/>
<keyword evidence="5" id="KW-0472">Membrane</keyword>
<dbReference type="RefSeq" id="XP_034012176.1">
    <property type="nucleotide sequence ID" value="XM_034155759.1"/>
</dbReference>
<dbReference type="GO" id="GO:0005743">
    <property type="term" value="C:mitochondrial inner membrane"/>
    <property type="evidence" value="ECO:0007669"/>
    <property type="project" value="UniProtKB-SubCell"/>
</dbReference>
<dbReference type="GO" id="GO:0015031">
    <property type="term" value="P:protein transport"/>
    <property type="evidence" value="ECO:0007669"/>
    <property type="project" value="UniProtKB-KW"/>
</dbReference>
<comment type="subcellular location">
    <subcellularLocation>
        <location evidence="7">Mitochondrion inner membrane</location>
        <topology evidence="7">Peripheral membrane protein</topology>
        <orientation evidence="7">Intermembrane side</orientation>
    </subcellularLocation>
</comment>
<dbReference type="EMBL" id="SWFT01000096">
    <property type="protein sequence ID" value="KAA8901989.1"/>
    <property type="molecule type" value="Genomic_DNA"/>
</dbReference>
<dbReference type="Proteomes" id="UP000449547">
    <property type="component" value="Unassembled WGS sequence"/>
</dbReference>
<keyword evidence="2 7" id="KW-0999">Mitochondrion inner membrane</keyword>
<organism evidence="9 10">
    <name type="scientific">Diutina rugosa</name>
    <name type="common">Yeast</name>
    <name type="synonym">Candida rugosa</name>
    <dbReference type="NCBI Taxonomy" id="5481"/>
    <lineage>
        <taxon>Eukaryota</taxon>
        <taxon>Fungi</taxon>
        <taxon>Dikarya</taxon>
        <taxon>Ascomycota</taxon>
        <taxon>Saccharomycotina</taxon>
        <taxon>Pichiomycetes</taxon>
        <taxon>Debaryomycetaceae</taxon>
        <taxon>Diutina</taxon>
    </lineage>
</organism>
<dbReference type="Gene3D" id="1.10.287.810">
    <property type="entry name" value="Mitochondrial import inner membrane translocase subunit tim13 like domains"/>
    <property type="match status" value="1"/>
</dbReference>
<dbReference type="InterPro" id="IPR035427">
    <property type="entry name" value="Tim10-like_dom_sf"/>
</dbReference>
<gene>
    <name evidence="9" type="ORF">DIURU_003040</name>
</gene>
<evidence type="ECO:0000259" key="8">
    <source>
        <dbReference type="Pfam" id="PF02953"/>
    </source>
</evidence>
<feature type="domain" description="Tim10-like" evidence="8">
    <location>
        <begin position="23"/>
        <end position="86"/>
    </location>
</feature>
<name>A0A642UMX3_DIURU</name>
<comment type="domain">
    <text evidence="7">The twin CX3C motif contains 4 conserved Cys residues that form 2 disulfide bonds in the mitochondrial intermembrane space.</text>
</comment>
<comment type="similarity">
    <text evidence="1 7">Belongs to the small Tim family.</text>
</comment>
<proteinExistence type="inferred from homology"/>
<evidence type="ECO:0000256" key="7">
    <source>
        <dbReference type="RuleBase" id="RU367043"/>
    </source>
</evidence>
<evidence type="ECO:0000256" key="5">
    <source>
        <dbReference type="ARBA" id="ARBA00023136"/>
    </source>
</evidence>
<dbReference type="SUPFAM" id="SSF144122">
    <property type="entry name" value="Tim10-like"/>
    <property type="match status" value="1"/>
</dbReference>
<evidence type="ECO:0000256" key="2">
    <source>
        <dbReference type="ARBA" id="ARBA00022792"/>
    </source>
</evidence>
<dbReference type="GeneID" id="54781691"/>
<evidence type="ECO:0000256" key="6">
    <source>
        <dbReference type="ARBA" id="ARBA00023157"/>
    </source>
</evidence>
<evidence type="ECO:0000313" key="10">
    <source>
        <dbReference type="Proteomes" id="UP000449547"/>
    </source>
</evidence>
<keyword evidence="4 7" id="KW-0811">Translocation</keyword>
<keyword evidence="6 7" id="KW-1015">Disulfide bond</keyword>
<evidence type="ECO:0000256" key="3">
    <source>
        <dbReference type="ARBA" id="ARBA00022927"/>
    </source>
</evidence>
<dbReference type="Pfam" id="PF02953">
    <property type="entry name" value="zf-Tim10_DDP"/>
    <property type="match status" value="1"/>
</dbReference>
<comment type="function">
    <text evidence="7">Mitochondrial intermembrane chaperone that participates in the import and insertion of some multi-pass transmembrane proteins into the mitochondrial inner membrane. Also required for the transfer of beta-barrel precursors from the TOM complex to the sorting and assembly machinery (SAM complex) of the outer membrane. Acts as a chaperone-like protein that protects the hydrophobic precursors from aggregation and guide them through the mitochondrial intermembrane space.</text>
</comment>
<dbReference type="OMA" id="NEICWDK"/>
<comment type="subunit">
    <text evidence="7">Heterohexamer.</text>
</comment>
<evidence type="ECO:0000313" key="9">
    <source>
        <dbReference type="EMBL" id="KAA8901989.1"/>
    </source>
</evidence>
<dbReference type="InterPro" id="IPR004217">
    <property type="entry name" value="Tim10-like"/>
</dbReference>
<keyword evidence="7" id="KW-0496">Mitochondrion</keyword>
<reference evidence="9 10" key="1">
    <citation type="submission" date="2019-07" db="EMBL/GenBank/DDBJ databases">
        <title>Genome assembly of two rare yeast pathogens: Diutina rugosa and Trichomonascus ciferrii.</title>
        <authorList>
            <person name="Mixao V."/>
            <person name="Saus E."/>
            <person name="Hansen A."/>
            <person name="Lass-Flor C."/>
            <person name="Gabaldon T."/>
        </authorList>
    </citation>
    <scope>NUCLEOTIDE SEQUENCE [LARGE SCALE GENOMIC DNA]</scope>
    <source>
        <strain evidence="9 10">CBS 613</strain>
    </source>
</reference>
<evidence type="ECO:0000256" key="4">
    <source>
        <dbReference type="ARBA" id="ARBA00023010"/>
    </source>
</evidence>
<dbReference type="AlphaFoldDB" id="A0A642UMX3"/>
<protein>
    <recommendedName>
        <fullName evidence="7">Mitochondrial import inner membrane translocase subunit</fullName>
    </recommendedName>
</protein>